<dbReference type="PANTHER" id="PTHR39614">
    <property type="entry name" value="INTEGRAL MEMBRANE PROTEIN"/>
    <property type="match status" value="1"/>
</dbReference>
<evidence type="ECO:0000313" key="3">
    <source>
        <dbReference type="EMBL" id="KAK3049458.1"/>
    </source>
</evidence>
<evidence type="ECO:0000256" key="1">
    <source>
        <dbReference type="SAM" id="Phobius"/>
    </source>
</evidence>
<dbReference type="EMBL" id="JAWDJX010000040">
    <property type="protein sequence ID" value="KAK3049458.1"/>
    <property type="molecule type" value="Genomic_DNA"/>
</dbReference>
<feature type="transmembrane region" description="Helical" evidence="1">
    <location>
        <begin position="48"/>
        <end position="68"/>
    </location>
</feature>
<sequence>MPIDENSPGSRSTALLAVTTLLLIWSFMFTCIRTWAKWQQKVWSWANDAVFMTGCLVAVGQCVTVFLATTKYGFGQGETASSDQRGQAKAFHASELLYLGSVGLTKCSSALFLSGLSRDQRQRFSGLGLTVLSALWTIPGIVAVAVRGNKTPWQANGTLFTRWLGVDASGLVLELALWAFSTSLVWGIHMQLKRRLKLISIFGARLVLIPLVVLRLVRLQPSTYDVSSVYDVTMVNIFTQAVLHFAIIAECLTCLRPLMQTFHEELQLETRDYWGRYI</sequence>
<accession>A0AAJ0G9M9</accession>
<name>A0AAJ0G9M9_9PEZI</name>
<keyword evidence="4" id="KW-1185">Reference proteome</keyword>
<keyword evidence="1" id="KW-0812">Transmembrane</keyword>
<keyword evidence="1" id="KW-0472">Membrane</keyword>
<feature type="transmembrane region" description="Helical" evidence="1">
    <location>
        <begin position="12"/>
        <end position="36"/>
    </location>
</feature>
<dbReference type="Proteomes" id="UP001271007">
    <property type="component" value="Unassembled WGS sequence"/>
</dbReference>
<reference evidence="3" key="1">
    <citation type="submission" date="2023-04" db="EMBL/GenBank/DDBJ databases">
        <title>Black Yeasts Isolated from many extreme environments.</title>
        <authorList>
            <person name="Coleine C."/>
            <person name="Stajich J.E."/>
            <person name="Selbmann L."/>
        </authorList>
    </citation>
    <scope>NUCLEOTIDE SEQUENCE</scope>
    <source>
        <strain evidence="3">CCFEE 5312</strain>
    </source>
</reference>
<dbReference type="PANTHER" id="PTHR39614:SF2">
    <property type="entry name" value="INTEGRAL MEMBRANE PROTEIN"/>
    <property type="match status" value="1"/>
</dbReference>
<feature type="transmembrane region" description="Helical" evidence="1">
    <location>
        <begin position="237"/>
        <end position="255"/>
    </location>
</feature>
<dbReference type="InterPro" id="IPR049326">
    <property type="entry name" value="Rhodopsin_dom_fungi"/>
</dbReference>
<proteinExistence type="predicted"/>
<feature type="domain" description="Rhodopsin" evidence="2">
    <location>
        <begin position="32"/>
        <end position="260"/>
    </location>
</feature>
<gene>
    <name evidence="3" type="ORF">LTR09_009377</name>
</gene>
<keyword evidence="1" id="KW-1133">Transmembrane helix</keyword>
<dbReference type="Pfam" id="PF20684">
    <property type="entry name" value="Fung_rhodopsin"/>
    <property type="match status" value="1"/>
</dbReference>
<feature type="transmembrane region" description="Helical" evidence="1">
    <location>
        <begin position="168"/>
        <end position="186"/>
    </location>
</feature>
<organism evidence="3 4">
    <name type="scientific">Extremus antarcticus</name>
    <dbReference type="NCBI Taxonomy" id="702011"/>
    <lineage>
        <taxon>Eukaryota</taxon>
        <taxon>Fungi</taxon>
        <taxon>Dikarya</taxon>
        <taxon>Ascomycota</taxon>
        <taxon>Pezizomycotina</taxon>
        <taxon>Dothideomycetes</taxon>
        <taxon>Dothideomycetidae</taxon>
        <taxon>Mycosphaerellales</taxon>
        <taxon>Extremaceae</taxon>
        <taxon>Extremus</taxon>
    </lineage>
</organism>
<comment type="caution">
    <text evidence="3">The sequence shown here is derived from an EMBL/GenBank/DDBJ whole genome shotgun (WGS) entry which is preliminary data.</text>
</comment>
<protein>
    <recommendedName>
        <fullName evidence="2">Rhodopsin domain-containing protein</fullName>
    </recommendedName>
</protein>
<dbReference type="AlphaFoldDB" id="A0AAJ0G9M9"/>
<feature type="transmembrane region" description="Helical" evidence="1">
    <location>
        <begin position="127"/>
        <end position="148"/>
    </location>
</feature>
<evidence type="ECO:0000259" key="2">
    <source>
        <dbReference type="Pfam" id="PF20684"/>
    </source>
</evidence>
<feature type="transmembrane region" description="Helical" evidence="1">
    <location>
        <begin position="198"/>
        <end position="217"/>
    </location>
</feature>
<evidence type="ECO:0000313" key="4">
    <source>
        <dbReference type="Proteomes" id="UP001271007"/>
    </source>
</evidence>